<dbReference type="SUPFAM" id="SSF64518">
    <property type="entry name" value="Phase 1 flagellin"/>
    <property type="match status" value="1"/>
</dbReference>
<keyword evidence="1" id="KW-0969">Cilium</keyword>
<dbReference type="PANTHER" id="PTHR42792:SF1">
    <property type="entry name" value="FLAGELLAR HOOK-ASSOCIATED PROTEIN 3"/>
    <property type="match status" value="1"/>
</dbReference>
<protein>
    <submittedName>
        <fullName evidence="1">Flagellin</fullName>
    </submittedName>
</protein>
<keyword evidence="2" id="KW-1185">Reference proteome</keyword>
<dbReference type="RefSeq" id="WP_238284924.1">
    <property type="nucleotide sequence ID" value="NZ_BPQS01000002.1"/>
</dbReference>
<keyword evidence="1" id="KW-0282">Flagellum</keyword>
<proteinExistence type="predicted"/>
<dbReference type="Proteomes" id="UP001244297">
    <property type="component" value="Unassembled WGS sequence"/>
</dbReference>
<dbReference type="InterPro" id="IPR001492">
    <property type="entry name" value="Flagellin"/>
</dbReference>
<reference evidence="2" key="1">
    <citation type="journal article" date="2019" name="Int. J. Syst. Evol. Microbiol.">
        <title>The Global Catalogue of Microorganisms (GCM) 10K type strain sequencing project: providing services to taxonomists for standard genome sequencing and annotation.</title>
        <authorList>
            <consortium name="The Broad Institute Genomics Platform"/>
            <consortium name="The Broad Institute Genome Sequencing Center for Infectious Disease"/>
            <person name="Wu L."/>
            <person name="Ma J."/>
        </authorList>
    </citation>
    <scope>NUCLEOTIDE SEQUENCE [LARGE SCALE GENOMIC DNA]</scope>
    <source>
        <strain evidence="2">CECT 7806</strain>
    </source>
</reference>
<accession>A0ABT8ASJ0</accession>
<organism evidence="1 2">
    <name type="scientific">Methylobacterium longum</name>
    <dbReference type="NCBI Taxonomy" id="767694"/>
    <lineage>
        <taxon>Bacteria</taxon>
        <taxon>Pseudomonadati</taxon>
        <taxon>Pseudomonadota</taxon>
        <taxon>Alphaproteobacteria</taxon>
        <taxon>Hyphomicrobiales</taxon>
        <taxon>Methylobacteriaceae</taxon>
        <taxon>Methylobacterium</taxon>
    </lineage>
</organism>
<sequence length="534" mass="53024">MTTITPFAAGSYLTNRTASNLSTLKNQLNDLSNQISSGLASQTYGGLGSGRSAALGAQATLSALAGYASGITAAQTRTNLAVTSLTQVVTMGTSAGATLNNGLQSVAASSVAGRATALGDLQTAFDALNQSAAGNYLFGGSDATTQPVADTNAILNGVTNSDGSMKAGLTQMIAEQVGADGGPGKDGWLTVSQTAPTQISIAEPGNDAVRANFGFILAGKPSSTTSAIQSTYTAGTATSAGSLQVNVNAQPAVGDSITLTLKMHDGTTTSFTLTAAASGSSPASSATSFALGTNGDTAATASNLNAALTSAIAAAASGPLAVSSTATASSHFFTGSVKGGPAGTGVMPDRVQFDGSGTPIGYRSATPQDTVLWYQGENTYSAPTTQTPAINTQSVQVSGSSSIGTGARAIDPAVQNVLAGLATMAFGLPTTSNATTRATYQAVIDTAGGRLASANGSGGVQDTVTQLSIASARLSNASTTNKATQSTVQNTLDGIEQAPTEEVVAKLLDVQNRLQASYQITSTLSKLSLVNYIS</sequence>
<evidence type="ECO:0000313" key="1">
    <source>
        <dbReference type="EMBL" id="MDN3572486.1"/>
    </source>
</evidence>
<evidence type="ECO:0000313" key="2">
    <source>
        <dbReference type="Proteomes" id="UP001244297"/>
    </source>
</evidence>
<dbReference type="EMBL" id="JAUFPT010000058">
    <property type="protein sequence ID" value="MDN3572486.1"/>
    <property type="molecule type" value="Genomic_DNA"/>
</dbReference>
<dbReference type="PANTHER" id="PTHR42792">
    <property type="entry name" value="FLAGELLIN"/>
    <property type="match status" value="1"/>
</dbReference>
<gene>
    <name evidence="1" type="ORF">QWZ18_17870</name>
</gene>
<comment type="caution">
    <text evidence="1">The sequence shown here is derived from an EMBL/GenBank/DDBJ whole genome shotgun (WGS) entry which is preliminary data.</text>
</comment>
<name>A0ABT8ASJ0_9HYPH</name>
<keyword evidence="1" id="KW-0966">Cell projection</keyword>